<sequence>MERKTARVSRRPDRRRNIGTQPRNNRTLNFASLVLFAAVVVLGGGGGSVGSNGNGNSNSFWAASAADASDADKAKDEDNVIACDKSTGSLLLHDNSANQKLKKAEAIYKNAMESNFNADADADADENSGIWSFGYDETALGAYREACDAYNQENDGSHRSGLWKELPKSSSSSHSATSTSVVTYKCDLDTMNVKQKTVEVYGIGECVANTSECRAITSLDLAEKVWKEVGLDCQTDLDAGVDGGDVDPDPDADPDADVDEGEGEGDASNSDSDSNTTDTIAEDADSNTPSSTEKEENSSSSHESNSTATEETDSDNYNDLLTPGSKETSGGSGSTPLPFLTDDDILCLNATAAFRKKHAGLQSAEHTYKEARVTENEGGETGSSSNSDGYTNIQLMGYPLKAAVAMRSACELNHGNFAFLESKNFTCVVEATETMGLHVYNFGTCLARTDECKNLDPTYPLLQDLADKEIVCWENGDKEGSGDDTDIHDGDDSDSGNGDADGDGDGSDNADADGSDSDSESDNTSESVQDNDGDNYNSGSNTTEEETTDHDESNANSNTNSTTKEWEGMQLTQADMMCMQDSEAMSKKHPELQDAIRAFGKTMSVNMDNVKDMELGFSEMDVEKLKSVCQDSSIDGYFTLVKEDEFVCDMMSVQGDLKVKNVANCVANTDACKEFNPLLLMENVWKSMGIKCREKTESDKVDSNNDNDNDNDYDNDDDDNSPSSNNTNSTASSNDNSTGNDNDENPLAKALGLTESEISCMSSSTSFVGNSGVLDNATLAYQKSVQMTDPTKLGYTEESAKEMKEVCKDQDGLWSFIESEDVTCTINGRYRCIHVYNFGNCIANNDDCQSMDPMVLVRGFFSEVLGFECRAKCDKHKETSTSTHSDGSGNGSGGNHNHDHYHPPSFTPNTNAKSPTKHYNDPPVSNNNNNNNLSSQQVGVDDGTSPSYSTLAVVLCVVTAVGFAGFYRFRASLSGRERIPQRDLELADMSDLRFETLT</sequence>
<proteinExistence type="predicted"/>
<gene>
    <name evidence="3" type="ORF">PAUS00366_LOCUS20722</name>
</gene>
<name>A0A7S4AVT0_9STRA</name>
<feature type="compositionally biased region" description="Acidic residues" evidence="1">
    <location>
        <begin position="491"/>
        <end position="533"/>
    </location>
</feature>
<reference evidence="3" key="1">
    <citation type="submission" date="2021-01" db="EMBL/GenBank/DDBJ databases">
        <authorList>
            <person name="Corre E."/>
            <person name="Pelletier E."/>
            <person name="Niang G."/>
            <person name="Scheremetjew M."/>
            <person name="Finn R."/>
            <person name="Kale V."/>
            <person name="Holt S."/>
            <person name="Cochrane G."/>
            <person name="Meng A."/>
            <person name="Brown T."/>
            <person name="Cohen L."/>
        </authorList>
    </citation>
    <scope>NUCLEOTIDE SEQUENCE</scope>
    <source>
        <strain evidence="3">10249 10 AB</strain>
    </source>
</reference>
<evidence type="ECO:0000256" key="1">
    <source>
        <dbReference type="SAM" id="MobiDB-lite"/>
    </source>
</evidence>
<protein>
    <submittedName>
        <fullName evidence="3">Uncharacterized protein</fullName>
    </submittedName>
</protein>
<feature type="transmembrane region" description="Helical" evidence="2">
    <location>
        <begin position="948"/>
        <end position="969"/>
    </location>
</feature>
<dbReference type="AlphaFoldDB" id="A0A7S4AVT0"/>
<accession>A0A7S4AVT0</accession>
<feature type="compositionally biased region" description="Acidic residues" evidence="1">
    <location>
        <begin position="705"/>
        <end position="720"/>
    </location>
</feature>
<feature type="compositionally biased region" description="Low complexity" evidence="1">
    <location>
        <begin position="298"/>
        <end position="309"/>
    </location>
</feature>
<evidence type="ECO:0000256" key="2">
    <source>
        <dbReference type="SAM" id="Phobius"/>
    </source>
</evidence>
<dbReference type="EMBL" id="HBIX01031233">
    <property type="protein sequence ID" value="CAE0727938.1"/>
    <property type="molecule type" value="Transcribed_RNA"/>
</dbReference>
<feature type="compositionally biased region" description="Basic residues" evidence="1">
    <location>
        <begin position="1"/>
        <end position="14"/>
    </location>
</feature>
<feature type="compositionally biased region" description="Low complexity" evidence="1">
    <location>
        <begin position="721"/>
        <end position="740"/>
    </location>
</feature>
<feature type="region of interest" description="Disordered" evidence="1">
    <location>
        <begin position="878"/>
        <end position="941"/>
    </location>
</feature>
<feature type="region of interest" description="Disordered" evidence="1">
    <location>
        <begin position="695"/>
        <end position="747"/>
    </location>
</feature>
<feature type="region of interest" description="Disordered" evidence="1">
    <location>
        <begin position="476"/>
        <end position="565"/>
    </location>
</feature>
<feature type="compositionally biased region" description="Acidic residues" evidence="1">
    <location>
        <begin position="244"/>
        <end position="265"/>
    </location>
</feature>
<organism evidence="3">
    <name type="scientific">Pseudo-nitzschia australis</name>
    <dbReference type="NCBI Taxonomy" id="44445"/>
    <lineage>
        <taxon>Eukaryota</taxon>
        <taxon>Sar</taxon>
        <taxon>Stramenopiles</taxon>
        <taxon>Ochrophyta</taxon>
        <taxon>Bacillariophyta</taxon>
        <taxon>Bacillariophyceae</taxon>
        <taxon>Bacillariophycidae</taxon>
        <taxon>Bacillariales</taxon>
        <taxon>Bacillariaceae</taxon>
        <taxon>Pseudo-nitzschia</taxon>
    </lineage>
</organism>
<keyword evidence="2" id="KW-1133">Transmembrane helix</keyword>
<feature type="region of interest" description="Disordered" evidence="1">
    <location>
        <begin position="238"/>
        <end position="337"/>
    </location>
</feature>
<evidence type="ECO:0000313" key="3">
    <source>
        <dbReference type="EMBL" id="CAE0727938.1"/>
    </source>
</evidence>
<feature type="compositionally biased region" description="Low complexity" evidence="1">
    <location>
        <begin position="266"/>
        <end position="279"/>
    </location>
</feature>
<feature type="compositionally biased region" description="Basic and acidic residues" evidence="1">
    <location>
        <begin position="476"/>
        <end position="490"/>
    </location>
</feature>
<keyword evidence="2" id="KW-0472">Membrane</keyword>
<feature type="compositionally biased region" description="Low complexity" evidence="1">
    <location>
        <begin position="554"/>
        <end position="563"/>
    </location>
</feature>
<keyword evidence="2" id="KW-0812">Transmembrane</keyword>
<feature type="region of interest" description="Disordered" evidence="1">
    <location>
        <begin position="1"/>
        <end position="24"/>
    </location>
</feature>